<evidence type="ECO:0000256" key="1">
    <source>
        <dbReference type="HAMAP-Rule" id="MF_04102"/>
    </source>
</evidence>
<keyword evidence="7" id="KW-1185">Reference proteome</keyword>
<gene>
    <name evidence="6" type="ORF">EHEKIMEA_00260</name>
</gene>
<proteinExistence type="evidence at transcript level"/>
<dbReference type="Pfam" id="PF21379">
    <property type="entry name" value="Gp6-like_1st"/>
    <property type="match status" value="1"/>
</dbReference>
<dbReference type="EMBL" id="OM638103">
    <property type="protein sequence ID" value="UNY47142.1"/>
    <property type="molecule type" value="Genomic_DNA"/>
</dbReference>
<dbReference type="Pfam" id="PF21871">
    <property type="entry name" value="Gp6_C-III"/>
    <property type="match status" value="1"/>
</dbReference>
<keyword evidence="1" id="KW-1226">Viral baseplate protein</keyword>
<keyword evidence="1" id="KW-0946">Virion</keyword>
<dbReference type="HAMAP" id="MF_04102">
    <property type="entry name" value="BP06_T4"/>
    <property type="match status" value="1"/>
</dbReference>
<keyword evidence="1" id="KW-1188">Viral release from host cell</keyword>
<comment type="subcellular location">
    <subcellularLocation>
        <location evidence="1">Virion</location>
    </subcellularLocation>
    <text evidence="1">12 copies of gp6 form a continuous ring that makes up most of the inner baseplate.</text>
</comment>
<evidence type="ECO:0000259" key="3">
    <source>
        <dbReference type="Pfam" id="PF21387"/>
    </source>
</evidence>
<name>A0AAE9G5I7_9CAUD</name>
<organism evidence="6 7">
    <name type="scientific">Cronobacter phage LPCS28</name>
    <dbReference type="NCBI Taxonomy" id="2924885"/>
    <lineage>
        <taxon>Viruses</taxon>
        <taxon>Duplodnaviria</taxon>
        <taxon>Heunggongvirae</taxon>
        <taxon>Uroviricota</taxon>
        <taxon>Caudoviricetes</taxon>
        <taxon>Pantevenvirales</taxon>
        <taxon>Straboviridae</taxon>
        <taxon>Nanhuvirus</taxon>
        <taxon>Nanhuvirus LPCS28</taxon>
    </lineage>
</organism>
<dbReference type="InterPro" id="IPR054065">
    <property type="entry name" value="Gp6_C-III"/>
</dbReference>
<sequence length="646" mass="72618">MSRINTSEIPKIFDASTYGEIRKKLLDWLSNQDEFKDYDFAGSRLSVLVDLLAYNTLYIQQFANSALYESFIRTANLRSSIVQHAQDMGYFPSAKKASKTTVRFSASHANTGVRAITIPKGTKFVGMVDRVDSYEFCTWEDVVIELGKNGLYQALLDLYQGNLVRTGMIYEKDGKIIIKDQTLDRDLVRVYVNGAEWTDWTNKPMVSITGTANVYYMRETIDGDLEIYFGEGAGQSEVDEDKGLMMNNYVGGLKPSVGSEIVVEYMSTDGESGNGAVDITYVDTIDKVIVERVEENPFGDKDFTGALGGGEPESAERIRELAPVLREAQRRCVTARDYETFVSYKFGNVVQAIQCFTDNEKPGYAFIAIKPTAGLTLTTVQKEDIHNFLKDYNIATISPVVLDPNYLFVRQNVKVTYNLNELSETEEWLQGQVLNSIDTYYKNEVEIFNKSFHVSKMLKYVDNSDISILGSSATIGLVRELTNFYASPMSGIRFLNTITQGSVVSSEFSFVESSTEMYDIKYVATRANSANKQEGKILVGPFKDSHVFRNGQNQVINPYAGTDFNKTTRPGYTKYYSVGTINYVTDNIEFDLGILNIDVEQVRGAYIELSAIPTEDNIFTKDGSLIVFEHELRPQYTTINMEAISQ</sequence>
<comment type="induction">
    <text evidence="1">Expressed in the late phase of the viral replicative cycle.</text>
</comment>
<dbReference type="InterPro" id="IPR034698">
    <property type="entry name" value="GP6_T4"/>
</dbReference>
<evidence type="ECO:0000259" key="2">
    <source>
        <dbReference type="Pfam" id="PF21379"/>
    </source>
</evidence>
<feature type="domain" description="Baseplate structural protein gp6 C-terminal" evidence="4">
    <location>
        <begin position="488"/>
        <end position="601"/>
    </location>
</feature>
<feature type="domain" description="Baseplate structural protein gp6 C-terminal" evidence="3">
    <location>
        <begin position="334"/>
        <end position="401"/>
    </location>
</feature>
<evidence type="ECO:0000259" key="4">
    <source>
        <dbReference type="Pfam" id="PF21472"/>
    </source>
</evidence>
<comment type="similarity">
    <text evidence="1">Belongs to the T4likevirus baseplate wedge protein gp6 family.</text>
</comment>
<feature type="domain" description="Baseplate wedge protein gp6-like N-terminal helical" evidence="2">
    <location>
        <begin position="17"/>
        <end position="90"/>
    </location>
</feature>
<evidence type="ECO:0000259" key="5">
    <source>
        <dbReference type="Pfam" id="PF21871"/>
    </source>
</evidence>
<keyword evidence="1" id="KW-1227">Viral tail protein</keyword>
<dbReference type="Gene3D" id="3.30.300.200">
    <property type="match status" value="1"/>
</dbReference>
<keyword evidence="1" id="KW-1245">Viral tail assembly</keyword>
<comment type="subunit">
    <text evidence="1">Homodimer; each gp6 molecule in the ring interacts with its two neighbors, forming an N-terminal dimer with one and a C-terminal dimer with the other.</text>
</comment>
<dbReference type="InterPro" id="IPR049027">
    <property type="entry name" value="Gp6_C-I"/>
</dbReference>
<dbReference type="InterPro" id="IPR049028">
    <property type="entry name" value="gp6_C-II"/>
</dbReference>
<dbReference type="GO" id="GO:0098003">
    <property type="term" value="P:viral tail assembly"/>
    <property type="evidence" value="ECO:0007669"/>
    <property type="project" value="UniProtKB-KW"/>
</dbReference>
<dbReference type="Pfam" id="PF21387">
    <property type="entry name" value="Gp6_C-I"/>
    <property type="match status" value="1"/>
</dbReference>
<evidence type="ECO:0000313" key="6">
    <source>
        <dbReference type="EMBL" id="UNY47142.1"/>
    </source>
</evidence>
<reference evidence="6 7" key="1">
    <citation type="submission" date="2022-02" db="EMBL/GenBank/DDBJ databases">
        <authorList>
            <person name="Tian F."/>
            <person name="Li J."/>
            <person name="Li F."/>
            <person name="Tong Y."/>
        </authorList>
    </citation>
    <scope>NUCLEOTIDE SEQUENCE [LARGE SCALE GENOMIC DNA]</scope>
</reference>
<evidence type="ECO:0000313" key="7">
    <source>
        <dbReference type="Proteomes" id="UP000832072"/>
    </source>
</evidence>
<dbReference type="InterPro" id="IPR049026">
    <property type="entry name" value="Gp6-like_N"/>
</dbReference>
<comment type="function">
    <text evidence="1">Baseplate protein that is located next to the tail tube (inner baseplate). Involved in the tail assembly. Involved in sheath contraction.</text>
</comment>
<accession>A0AAE9G5I7</accession>
<dbReference type="Proteomes" id="UP000832072">
    <property type="component" value="Segment"/>
</dbReference>
<dbReference type="Pfam" id="PF21472">
    <property type="entry name" value="gp6_C-domII"/>
    <property type="match status" value="1"/>
</dbReference>
<protein>
    <recommendedName>
        <fullName evidence="1">Baseplate wedge protein gp6</fullName>
    </recommendedName>
</protein>
<feature type="domain" description="Baseplate wedge protein gp6 C-terminal" evidence="5">
    <location>
        <begin position="405"/>
        <end position="480"/>
    </location>
</feature>
<dbReference type="GO" id="GO:0098025">
    <property type="term" value="C:virus tail, baseplate"/>
    <property type="evidence" value="ECO:0007669"/>
    <property type="project" value="UniProtKB-UniRule"/>
</dbReference>